<reference evidence="2 3" key="1">
    <citation type="submission" date="2019-05" db="EMBL/GenBank/DDBJ databases">
        <title>Another draft genome of Portunus trituberculatus and its Hox gene families provides insights of decapod evolution.</title>
        <authorList>
            <person name="Jeong J.-H."/>
            <person name="Song I."/>
            <person name="Kim S."/>
            <person name="Choi T."/>
            <person name="Kim D."/>
            <person name="Ryu S."/>
            <person name="Kim W."/>
        </authorList>
    </citation>
    <scope>NUCLEOTIDE SEQUENCE [LARGE SCALE GENOMIC DNA]</scope>
    <source>
        <tissue evidence="2">Muscle</tissue>
    </source>
</reference>
<keyword evidence="3" id="KW-1185">Reference proteome</keyword>
<dbReference type="AlphaFoldDB" id="A0A5B7E7A5"/>
<dbReference type="Proteomes" id="UP000324222">
    <property type="component" value="Unassembled WGS sequence"/>
</dbReference>
<protein>
    <submittedName>
        <fullName evidence="2">Uncharacterized protein</fullName>
    </submittedName>
</protein>
<comment type="caution">
    <text evidence="2">The sequence shown here is derived from an EMBL/GenBank/DDBJ whole genome shotgun (WGS) entry which is preliminary data.</text>
</comment>
<feature type="region of interest" description="Disordered" evidence="1">
    <location>
        <begin position="97"/>
        <end position="117"/>
    </location>
</feature>
<sequence length="146" mass="16231">MIIVVRVIRYDKKVCFEGRLVEPHRAAPRTQEGQDRCVGRRWVGQRAWQVAGAAGRGQCRQLHSISIRWWPLPLMHGSIRCCCPSCRPAVLPSCRSTTHALSPHHHPSGLPSLPPTHPFSKGATPLHHCACRGARRREGAPSDDSL</sequence>
<evidence type="ECO:0000313" key="2">
    <source>
        <dbReference type="EMBL" id="MPC29912.1"/>
    </source>
</evidence>
<gene>
    <name evidence="2" type="ORF">E2C01_023166</name>
</gene>
<evidence type="ECO:0000313" key="3">
    <source>
        <dbReference type="Proteomes" id="UP000324222"/>
    </source>
</evidence>
<proteinExistence type="predicted"/>
<evidence type="ECO:0000256" key="1">
    <source>
        <dbReference type="SAM" id="MobiDB-lite"/>
    </source>
</evidence>
<organism evidence="2 3">
    <name type="scientific">Portunus trituberculatus</name>
    <name type="common">Swimming crab</name>
    <name type="synonym">Neptunus trituberculatus</name>
    <dbReference type="NCBI Taxonomy" id="210409"/>
    <lineage>
        <taxon>Eukaryota</taxon>
        <taxon>Metazoa</taxon>
        <taxon>Ecdysozoa</taxon>
        <taxon>Arthropoda</taxon>
        <taxon>Crustacea</taxon>
        <taxon>Multicrustacea</taxon>
        <taxon>Malacostraca</taxon>
        <taxon>Eumalacostraca</taxon>
        <taxon>Eucarida</taxon>
        <taxon>Decapoda</taxon>
        <taxon>Pleocyemata</taxon>
        <taxon>Brachyura</taxon>
        <taxon>Eubrachyura</taxon>
        <taxon>Portunoidea</taxon>
        <taxon>Portunidae</taxon>
        <taxon>Portuninae</taxon>
        <taxon>Portunus</taxon>
    </lineage>
</organism>
<dbReference type="EMBL" id="VSRR010002159">
    <property type="protein sequence ID" value="MPC29912.1"/>
    <property type="molecule type" value="Genomic_DNA"/>
</dbReference>
<accession>A0A5B7E7A5</accession>
<name>A0A5B7E7A5_PORTR</name>